<dbReference type="AlphaFoldDB" id="A0A1H5EKE7"/>
<dbReference type="EMBL" id="FNTD01000004">
    <property type="protein sequence ID" value="SED91530.1"/>
    <property type="molecule type" value="Genomic_DNA"/>
</dbReference>
<gene>
    <name evidence="2" type="ORF">SAMN04490357_6299</name>
</gene>
<evidence type="ECO:0000313" key="2">
    <source>
        <dbReference type="EMBL" id="SED91530.1"/>
    </source>
</evidence>
<feature type="compositionally biased region" description="Basic and acidic residues" evidence="1">
    <location>
        <begin position="62"/>
        <end position="75"/>
    </location>
</feature>
<feature type="compositionally biased region" description="Acidic residues" evidence="1">
    <location>
        <begin position="18"/>
        <end position="49"/>
    </location>
</feature>
<dbReference type="GO" id="GO:0031412">
    <property type="term" value="P:gas vesicle organization"/>
    <property type="evidence" value="ECO:0007669"/>
    <property type="project" value="InterPro"/>
</dbReference>
<evidence type="ECO:0000313" key="3">
    <source>
        <dbReference type="Proteomes" id="UP000182375"/>
    </source>
</evidence>
<organism evidence="2 3">
    <name type="scientific">Streptomyces misionensis</name>
    <dbReference type="NCBI Taxonomy" id="67331"/>
    <lineage>
        <taxon>Bacteria</taxon>
        <taxon>Bacillati</taxon>
        <taxon>Actinomycetota</taxon>
        <taxon>Actinomycetes</taxon>
        <taxon>Kitasatosporales</taxon>
        <taxon>Streptomycetaceae</taxon>
        <taxon>Streptomyces</taxon>
    </lineage>
</organism>
<reference evidence="2 3" key="1">
    <citation type="submission" date="2016-10" db="EMBL/GenBank/DDBJ databases">
        <authorList>
            <person name="de Groot N.N."/>
        </authorList>
    </citation>
    <scope>NUCLEOTIDE SEQUENCE [LARGE SCALE GENOMIC DNA]</scope>
    <source>
        <strain evidence="2 3">DSM 40306</strain>
    </source>
</reference>
<accession>A0A1H5EKE7</accession>
<dbReference type="Proteomes" id="UP000182375">
    <property type="component" value="Unassembled WGS sequence"/>
</dbReference>
<dbReference type="Pfam" id="PF05800">
    <property type="entry name" value="GvpO"/>
    <property type="match status" value="1"/>
</dbReference>
<sequence>MSNTHRTSRTRNSQEIPQEPEEEEAEIEEEPEETESEETESEETEPESEETGRETRRRKKEGSREDPGTSRKGGDRSPTPMEVLRQARAQLAELTGLVPESVSSFEQTEDGWSLEVEVLELSRVPDTMSLMGGYQVELDPEGQLTGYRRVRRYERGRADPRAGH</sequence>
<protein>
    <submittedName>
        <fullName evidence="2">Gas vesicle synthesis protein GvpO</fullName>
    </submittedName>
</protein>
<dbReference type="STRING" id="67331.SAMN04490357_6299"/>
<dbReference type="InterPro" id="IPR008634">
    <property type="entry name" value="Gas-vesicle_GvpO"/>
</dbReference>
<proteinExistence type="predicted"/>
<evidence type="ECO:0000256" key="1">
    <source>
        <dbReference type="SAM" id="MobiDB-lite"/>
    </source>
</evidence>
<name>A0A1H5EKE7_9ACTN</name>
<feature type="region of interest" description="Disordered" evidence="1">
    <location>
        <begin position="1"/>
        <end position="83"/>
    </location>
</feature>